<keyword evidence="1" id="KW-1133">Transmembrane helix</keyword>
<evidence type="ECO:0000256" key="1">
    <source>
        <dbReference type="SAM" id="Phobius"/>
    </source>
</evidence>
<protein>
    <submittedName>
        <fullName evidence="2">Uncharacterized protein</fullName>
    </submittedName>
</protein>
<keyword evidence="1" id="KW-0812">Transmembrane</keyword>
<keyword evidence="3" id="KW-1185">Reference proteome</keyword>
<evidence type="ECO:0000313" key="2">
    <source>
        <dbReference type="EMBL" id="GAA0602455.1"/>
    </source>
</evidence>
<gene>
    <name evidence="2" type="ORF">GCM10009001_19250</name>
</gene>
<dbReference type="Proteomes" id="UP001500866">
    <property type="component" value="Unassembled WGS sequence"/>
</dbReference>
<accession>A0ABP3R8A6</accession>
<feature type="transmembrane region" description="Helical" evidence="1">
    <location>
        <begin position="7"/>
        <end position="27"/>
    </location>
</feature>
<evidence type="ECO:0000313" key="3">
    <source>
        <dbReference type="Proteomes" id="UP001500866"/>
    </source>
</evidence>
<reference evidence="3" key="1">
    <citation type="journal article" date="2019" name="Int. J. Syst. Evol. Microbiol.">
        <title>The Global Catalogue of Microorganisms (GCM) 10K type strain sequencing project: providing services to taxonomists for standard genome sequencing and annotation.</title>
        <authorList>
            <consortium name="The Broad Institute Genomics Platform"/>
            <consortium name="The Broad Institute Genome Sequencing Center for Infectious Disease"/>
            <person name="Wu L."/>
            <person name="Ma J."/>
        </authorList>
    </citation>
    <scope>NUCLEOTIDE SEQUENCE [LARGE SCALE GENOMIC DNA]</scope>
    <source>
        <strain evidence="3">JCM 15395</strain>
    </source>
</reference>
<organism evidence="2 3">
    <name type="scientific">Virgibacillus siamensis</name>
    <dbReference type="NCBI Taxonomy" id="480071"/>
    <lineage>
        <taxon>Bacteria</taxon>
        <taxon>Bacillati</taxon>
        <taxon>Bacillota</taxon>
        <taxon>Bacilli</taxon>
        <taxon>Bacillales</taxon>
        <taxon>Bacillaceae</taxon>
        <taxon>Virgibacillus</taxon>
    </lineage>
</organism>
<keyword evidence="1" id="KW-0472">Membrane</keyword>
<comment type="caution">
    <text evidence="2">The sequence shown here is derived from an EMBL/GenBank/DDBJ whole genome shotgun (WGS) entry which is preliminary data.</text>
</comment>
<sequence length="289" mass="34128">MVMMKKWTTGIVIAFIVVIPAVLLYLFDNESLPAITYFPMDEKTEFEHVSTRLSLIEQTDKDSYEISWETNSKSERNVYLRQDAALLFDNGRLRGIQSKWMEDTAKIRMKQKLAGDDSSHFQTIAYHHGEVHYPDDQIKSMHRMSYDQLYVIDSPNTPLESFKIPESEMEDEWVRLLEHTTNQQLVYYWKNLTRHFKINPNNYITVPLTQLYEYNNQSLPSFTQEQTNQIIGQLWEGLYKNYILAAKNSEKMKSYVPLILFGKNKEHLLVVYALNGNKKKLIQQYPEFD</sequence>
<proteinExistence type="predicted"/>
<name>A0ABP3R8A6_9BACI</name>
<dbReference type="EMBL" id="BAAADS010000012">
    <property type="protein sequence ID" value="GAA0602455.1"/>
    <property type="molecule type" value="Genomic_DNA"/>
</dbReference>